<accession>X1GV44</accession>
<protein>
    <submittedName>
        <fullName evidence="1">Uncharacterized protein</fullName>
    </submittedName>
</protein>
<gene>
    <name evidence="1" type="ORF">S03H2_33496</name>
</gene>
<sequence length="49" mass="5600">MLGIYLRDVIGGSDHRSLSKGNVDWEMAVMHLPRKAIKVCEIAEWSEEK</sequence>
<dbReference type="AlphaFoldDB" id="X1GV44"/>
<dbReference type="EMBL" id="BARU01020386">
    <property type="protein sequence ID" value="GAH48745.1"/>
    <property type="molecule type" value="Genomic_DNA"/>
</dbReference>
<name>X1GV44_9ZZZZ</name>
<reference evidence="1" key="1">
    <citation type="journal article" date="2014" name="Front. Microbiol.">
        <title>High frequency of phylogenetically diverse reductive dehalogenase-homologous genes in deep subseafloor sedimentary metagenomes.</title>
        <authorList>
            <person name="Kawai M."/>
            <person name="Futagami T."/>
            <person name="Toyoda A."/>
            <person name="Takaki Y."/>
            <person name="Nishi S."/>
            <person name="Hori S."/>
            <person name="Arai W."/>
            <person name="Tsubouchi T."/>
            <person name="Morono Y."/>
            <person name="Uchiyama I."/>
            <person name="Ito T."/>
            <person name="Fujiyama A."/>
            <person name="Inagaki F."/>
            <person name="Takami H."/>
        </authorList>
    </citation>
    <scope>NUCLEOTIDE SEQUENCE</scope>
    <source>
        <strain evidence="1">Expedition CK06-06</strain>
    </source>
</reference>
<evidence type="ECO:0000313" key="1">
    <source>
        <dbReference type="EMBL" id="GAH48745.1"/>
    </source>
</evidence>
<organism evidence="1">
    <name type="scientific">marine sediment metagenome</name>
    <dbReference type="NCBI Taxonomy" id="412755"/>
    <lineage>
        <taxon>unclassified sequences</taxon>
        <taxon>metagenomes</taxon>
        <taxon>ecological metagenomes</taxon>
    </lineage>
</organism>
<comment type="caution">
    <text evidence="1">The sequence shown here is derived from an EMBL/GenBank/DDBJ whole genome shotgun (WGS) entry which is preliminary data.</text>
</comment>
<proteinExistence type="predicted"/>